<accession>A0A5D0MDI5</accession>
<evidence type="ECO:0000313" key="3">
    <source>
        <dbReference type="Proteomes" id="UP000324143"/>
    </source>
</evidence>
<dbReference type="PROSITE" id="PS51832">
    <property type="entry name" value="HD_GYP"/>
    <property type="match status" value="1"/>
</dbReference>
<dbReference type="PANTHER" id="PTHR43155">
    <property type="entry name" value="CYCLIC DI-GMP PHOSPHODIESTERASE PA4108-RELATED"/>
    <property type="match status" value="1"/>
</dbReference>
<dbReference type="InterPro" id="IPR003607">
    <property type="entry name" value="HD/PDEase_dom"/>
</dbReference>
<dbReference type="AlphaFoldDB" id="A0A5D0MDI5"/>
<dbReference type="InterPro" id="IPR006675">
    <property type="entry name" value="HDIG_dom"/>
</dbReference>
<sequence>MIVAITELLSIHNRYTRGHSQNVAELAHDLADKMGLPQEELTKAYWAGMVHDIGKMLVTNQILDKKSNLNHQEYQTIKKHPIWGYKALKRTEELEELAVYVKHHHERWDGKGYPDGLKEEEIPLISQIISVVDAWDAMTSDRAYRKPLSDKQAIKQLKQKKGTQFSPRIVDVFVKMISQTIKS</sequence>
<reference evidence="2" key="1">
    <citation type="submission" date="2019-08" db="EMBL/GenBank/DDBJ databases">
        <title>Genomic characterization of a novel candidate phylum (ARYD3) from a high temperature, high salinity tertiary oil reservoir in north central Oklahoma, USA.</title>
        <authorList>
            <person name="Youssef N.H."/>
            <person name="Yadav A."/>
            <person name="Elshahed M.S."/>
        </authorList>
    </citation>
    <scope>NUCLEOTIDE SEQUENCE [LARGE SCALE GENOMIC DNA]</scope>
    <source>
        <strain evidence="2">ARYD3</strain>
    </source>
</reference>
<protein>
    <submittedName>
        <fullName evidence="2">HD-GYP domain-containing protein</fullName>
    </submittedName>
</protein>
<name>A0A5D0MDI5_9BACT</name>
<evidence type="ECO:0000313" key="2">
    <source>
        <dbReference type="EMBL" id="TYB30412.1"/>
    </source>
</evidence>
<feature type="domain" description="HD-GYP" evidence="1">
    <location>
        <begin position="1"/>
        <end position="183"/>
    </location>
</feature>
<dbReference type="NCBIfam" id="TIGR00277">
    <property type="entry name" value="HDIG"/>
    <property type="match status" value="1"/>
</dbReference>
<dbReference type="SMART" id="SM00471">
    <property type="entry name" value="HDc"/>
    <property type="match status" value="1"/>
</dbReference>
<keyword evidence="3" id="KW-1185">Reference proteome</keyword>
<dbReference type="SUPFAM" id="SSF109604">
    <property type="entry name" value="HD-domain/PDEase-like"/>
    <property type="match status" value="1"/>
</dbReference>
<gene>
    <name evidence="2" type="ORF">FXF47_09710</name>
</gene>
<organism evidence="2 3">
    <name type="scientific">Candidatus Mcinerneyibacterium aminivorans</name>
    <dbReference type="NCBI Taxonomy" id="2703815"/>
    <lineage>
        <taxon>Bacteria</taxon>
        <taxon>Candidatus Macinerneyibacteriota</taxon>
        <taxon>Candidatus Mcinerneyibacteria</taxon>
        <taxon>Candidatus Mcinerneyibacteriales</taxon>
        <taxon>Candidatus Mcinerneyibacteriaceae</taxon>
        <taxon>Candidatus Mcinerneyibacterium</taxon>
    </lineage>
</organism>
<proteinExistence type="predicted"/>
<evidence type="ECO:0000259" key="1">
    <source>
        <dbReference type="PROSITE" id="PS51832"/>
    </source>
</evidence>
<dbReference type="Pfam" id="PF13487">
    <property type="entry name" value="HD_5"/>
    <property type="match status" value="1"/>
</dbReference>
<dbReference type="Gene3D" id="1.10.3210.10">
    <property type="entry name" value="Hypothetical protein af1432"/>
    <property type="match status" value="1"/>
</dbReference>
<dbReference type="Proteomes" id="UP000324143">
    <property type="component" value="Unassembled WGS sequence"/>
</dbReference>
<dbReference type="EMBL" id="VSIX01000139">
    <property type="protein sequence ID" value="TYB30412.1"/>
    <property type="molecule type" value="Genomic_DNA"/>
</dbReference>
<comment type="caution">
    <text evidence="2">The sequence shown here is derived from an EMBL/GenBank/DDBJ whole genome shotgun (WGS) entry which is preliminary data.</text>
</comment>
<dbReference type="CDD" id="cd00077">
    <property type="entry name" value="HDc"/>
    <property type="match status" value="1"/>
</dbReference>
<dbReference type="InterPro" id="IPR037522">
    <property type="entry name" value="HD_GYP_dom"/>
</dbReference>